<name>A0A8T0RTJ5_PANVG</name>
<feature type="non-terminal residue" evidence="2">
    <location>
        <position position="80"/>
    </location>
</feature>
<keyword evidence="3" id="KW-1185">Reference proteome</keyword>
<evidence type="ECO:0000313" key="3">
    <source>
        <dbReference type="Proteomes" id="UP000823388"/>
    </source>
</evidence>
<proteinExistence type="predicted"/>
<protein>
    <submittedName>
        <fullName evidence="2">Uncharacterized protein</fullName>
    </submittedName>
</protein>
<dbReference type="EMBL" id="CM029046">
    <property type="protein sequence ID" value="KAG2589337.1"/>
    <property type="molecule type" value="Genomic_DNA"/>
</dbReference>
<accession>A0A8T0RTJ5</accession>
<comment type="caution">
    <text evidence="2">The sequence shown here is derived from an EMBL/GenBank/DDBJ whole genome shotgun (WGS) entry which is preliminary data.</text>
</comment>
<organism evidence="2 3">
    <name type="scientific">Panicum virgatum</name>
    <name type="common">Blackwell switchgrass</name>
    <dbReference type="NCBI Taxonomy" id="38727"/>
    <lineage>
        <taxon>Eukaryota</taxon>
        <taxon>Viridiplantae</taxon>
        <taxon>Streptophyta</taxon>
        <taxon>Embryophyta</taxon>
        <taxon>Tracheophyta</taxon>
        <taxon>Spermatophyta</taxon>
        <taxon>Magnoliopsida</taxon>
        <taxon>Liliopsida</taxon>
        <taxon>Poales</taxon>
        <taxon>Poaceae</taxon>
        <taxon>PACMAD clade</taxon>
        <taxon>Panicoideae</taxon>
        <taxon>Panicodae</taxon>
        <taxon>Paniceae</taxon>
        <taxon>Panicinae</taxon>
        <taxon>Panicum</taxon>
        <taxon>Panicum sect. Hiantes</taxon>
    </lineage>
</organism>
<feature type="region of interest" description="Disordered" evidence="1">
    <location>
        <begin position="47"/>
        <end position="80"/>
    </location>
</feature>
<feature type="compositionally biased region" description="Basic residues" evidence="1">
    <location>
        <begin position="55"/>
        <end position="70"/>
    </location>
</feature>
<sequence length="80" mass="9432">MEAAHENFEANLEEIDPAEVYTLDDFLAKDGKMEAFRRKIAEKLKANIERASSKPPHRRQRQSRPRRYIPRNREAGHDDL</sequence>
<dbReference type="AlphaFoldDB" id="A0A8T0RTJ5"/>
<evidence type="ECO:0000313" key="2">
    <source>
        <dbReference type="EMBL" id="KAG2589337.1"/>
    </source>
</evidence>
<evidence type="ECO:0000256" key="1">
    <source>
        <dbReference type="SAM" id="MobiDB-lite"/>
    </source>
</evidence>
<dbReference type="Proteomes" id="UP000823388">
    <property type="component" value="Chromosome 5N"/>
</dbReference>
<reference evidence="2" key="1">
    <citation type="submission" date="2020-05" db="EMBL/GenBank/DDBJ databases">
        <title>WGS assembly of Panicum virgatum.</title>
        <authorList>
            <person name="Lovell J.T."/>
            <person name="Jenkins J."/>
            <person name="Shu S."/>
            <person name="Juenger T.E."/>
            <person name="Schmutz J."/>
        </authorList>
    </citation>
    <scope>NUCLEOTIDE SEQUENCE</scope>
    <source>
        <strain evidence="2">AP13</strain>
    </source>
</reference>
<feature type="compositionally biased region" description="Basic and acidic residues" evidence="1">
    <location>
        <begin position="71"/>
        <end position="80"/>
    </location>
</feature>
<gene>
    <name evidence="2" type="ORF">PVAP13_5NG392686</name>
</gene>